<dbReference type="OrthoDB" id="10536553at2759"/>
<protein>
    <recommendedName>
        <fullName evidence="3">F-box domain-containing protein</fullName>
    </recommendedName>
</protein>
<dbReference type="InterPro" id="IPR032675">
    <property type="entry name" value="LRR_dom_sf"/>
</dbReference>
<dbReference type="SUPFAM" id="SSF52047">
    <property type="entry name" value="RNI-like"/>
    <property type="match status" value="1"/>
</dbReference>
<dbReference type="InParanoid" id="T0QQ97"/>
<name>T0QQ97_SAPDV</name>
<proteinExistence type="predicted"/>
<evidence type="ECO:0000313" key="2">
    <source>
        <dbReference type="Proteomes" id="UP000030762"/>
    </source>
</evidence>
<keyword evidence="2" id="KW-1185">Reference proteome</keyword>
<dbReference type="GeneID" id="19942938"/>
<accession>T0QQ97</accession>
<dbReference type="VEuPathDB" id="FungiDB:SDRG_02211"/>
<evidence type="ECO:0000313" key="1">
    <source>
        <dbReference type="EMBL" id="EQC40309.1"/>
    </source>
</evidence>
<sequence>MSPTKLVAKRARKEAAQWLLPPIVQQVVYCLESVEDVLAFLDAVPPDACNEALDTLRTLVENDAYLWPVPSVTDLAKIDASIVSNVLPALHMVQVDIDDALTDFCRRTPLPATTLVRAGVSSDLQYFRLNDGHWISNIDNLGISVKCTSLDTSLLQQTLAACTNLQTLAIEWEDAIDQDHFDKVMAAITASCPRLPNLILGAAKHFTLPRCESLLAWLARPSSRKFELICIDFAPRAATSLAIKMLSSTTLHTLTVSEAHHVLTSCLDPSAPPLPRQLRHLTFGTKKGWRDVASFAGKLAPSAIQRLDLRFGTSLDISSIMAVVPPTVRTLKLDNVGTDFFPALPELQYVRLRRATLANEAIVALTALLATSTSLVRLDLEDATLPEDQLQLIHYALPRWLSRQQHACTARLHVTEANVAMLAAVMIMTRNTQFVHLELCDDDACELVAQRSFVTALGTTSRMRLRLLTALSTEDEVEFEEFARLHHVECARGLFHSPKCTPWMPL</sequence>
<dbReference type="EMBL" id="JH767136">
    <property type="protein sequence ID" value="EQC40309.1"/>
    <property type="molecule type" value="Genomic_DNA"/>
</dbReference>
<reference evidence="1 2" key="1">
    <citation type="submission" date="2012-04" db="EMBL/GenBank/DDBJ databases">
        <title>The Genome Sequence of Saprolegnia declina VS20.</title>
        <authorList>
            <consortium name="The Broad Institute Genome Sequencing Platform"/>
            <person name="Russ C."/>
            <person name="Nusbaum C."/>
            <person name="Tyler B."/>
            <person name="van West P."/>
            <person name="Dieguez-Uribeondo J."/>
            <person name="de Bruijn I."/>
            <person name="Tripathy S."/>
            <person name="Jiang R."/>
            <person name="Young S.K."/>
            <person name="Zeng Q."/>
            <person name="Gargeya S."/>
            <person name="Fitzgerald M."/>
            <person name="Haas B."/>
            <person name="Abouelleil A."/>
            <person name="Alvarado L."/>
            <person name="Arachchi H.M."/>
            <person name="Berlin A."/>
            <person name="Chapman S.B."/>
            <person name="Goldberg J."/>
            <person name="Griggs A."/>
            <person name="Gujja S."/>
            <person name="Hansen M."/>
            <person name="Howarth C."/>
            <person name="Imamovic A."/>
            <person name="Larimer J."/>
            <person name="McCowen C."/>
            <person name="Montmayeur A."/>
            <person name="Murphy C."/>
            <person name="Neiman D."/>
            <person name="Pearson M."/>
            <person name="Priest M."/>
            <person name="Roberts A."/>
            <person name="Saif S."/>
            <person name="Shea T."/>
            <person name="Sisk P."/>
            <person name="Sykes S."/>
            <person name="Wortman J."/>
            <person name="Nusbaum C."/>
            <person name="Birren B."/>
        </authorList>
    </citation>
    <scope>NUCLEOTIDE SEQUENCE [LARGE SCALE GENOMIC DNA]</scope>
    <source>
        <strain evidence="1 2">VS20</strain>
    </source>
</reference>
<dbReference type="Gene3D" id="3.80.10.10">
    <property type="entry name" value="Ribonuclease Inhibitor"/>
    <property type="match status" value="1"/>
</dbReference>
<dbReference type="OMA" id="RICNHER"/>
<gene>
    <name evidence="1" type="ORF">SDRG_02211</name>
</gene>
<dbReference type="RefSeq" id="XP_008606008.1">
    <property type="nucleotide sequence ID" value="XM_008607786.1"/>
</dbReference>
<dbReference type="AlphaFoldDB" id="T0QQ97"/>
<organism evidence="1 2">
    <name type="scientific">Saprolegnia diclina (strain VS20)</name>
    <dbReference type="NCBI Taxonomy" id="1156394"/>
    <lineage>
        <taxon>Eukaryota</taxon>
        <taxon>Sar</taxon>
        <taxon>Stramenopiles</taxon>
        <taxon>Oomycota</taxon>
        <taxon>Saprolegniomycetes</taxon>
        <taxon>Saprolegniales</taxon>
        <taxon>Saprolegniaceae</taxon>
        <taxon>Saprolegnia</taxon>
    </lineage>
</organism>
<evidence type="ECO:0008006" key="3">
    <source>
        <dbReference type="Google" id="ProtNLM"/>
    </source>
</evidence>
<dbReference type="Proteomes" id="UP000030762">
    <property type="component" value="Unassembled WGS sequence"/>
</dbReference>